<feature type="domain" description="Activator of Hsp90 ATPase homologue 1/2-like C-terminal" evidence="2">
    <location>
        <begin position="21"/>
        <end position="151"/>
    </location>
</feature>
<dbReference type="InterPro" id="IPR023393">
    <property type="entry name" value="START-like_dom_sf"/>
</dbReference>
<sequence length="153" mass="17444">MTVADSMTQEETTLRITRDFKASPEKVFDAWTNPEMLVQWWGPEGMATPECEMDVRTGGKWKTTMTSSKEGGAYTVSGIYKVLDRPSRLCFTWGWTNDGVRGHETDVEVTFEAIENGTRMTMVQRVFADPEQTKNHDQGWSSSFNDLQRFVEA</sequence>
<dbReference type="Proteomes" id="UP000199598">
    <property type="component" value="Unassembled WGS sequence"/>
</dbReference>
<evidence type="ECO:0000313" key="3">
    <source>
        <dbReference type="EMBL" id="SFK47041.1"/>
    </source>
</evidence>
<dbReference type="RefSeq" id="WP_208860294.1">
    <property type="nucleotide sequence ID" value="NZ_FOSK01000005.1"/>
</dbReference>
<dbReference type="CDD" id="cd07814">
    <property type="entry name" value="SRPBCC_CalC_Aha1-like"/>
    <property type="match status" value="1"/>
</dbReference>
<comment type="caution">
    <text evidence="3">The sequence shown here is derived from an EMBL/GenBank/DDBJ whole genome shotgun (WGS) entry which is preliminary data.</text>
</comment>
<dbReference type="EMBL" id="FOSK01000005">
    <property type="protein sequence ID" value="SFK47041.1"/>
    <property type="molecule type" value="Genomic_DNA"/>
</dbReference>
<reference evidence="3 4" key="1">
    <citation type="submission" date="2016-10" db="EMBL/GenBank/DDBJ databases">
        <authorList>
            <person name="Varghese N."/>
            <person name="Submissions S."/>
        </authorList>
    </citation>
    <scope>NUCLEOTIDE SEQUENCE [LARGE SCALE GENOMIC DNA]</scope>
    <source>
        <strain evidence="3 4">DSM 16392</strain>
    </source>
</reference>
<dbReference type="InterPro" id="IPR013538">
    <property type="entry name" value="ASHA1/2-like_C"/>
</dbReference>
<comment type="similarity">
    <text evidence="1">Belongs to the AHA1 family.</text>
</comment>
<organism evidence="3 4">
    <name type="scientific">Pseudovibrio ascidiaceicola</name>
    <dbReference type="NCBI Taxonomy" id="285279"/>
    <lineage>
        <taxon>Bacteria</taxon>
        <taxon>Pseudomonadati</taxon>
        <taxon>Pseudomonadota</taxon>
        <taxon>Alphaproteobacteria</taxon>
        <taxon>Hyphomicrobiales</taxon>
        <taxon>Stappiaceae</taxon>
        <taxon>Pseudovibrio</taxon>
    </lineage>
</organism>
<evidence type="ECO:0000259" key="2">
    <source>
        <dbReference type="Pfam" id="PF08327"/>
    </source>
</evidence>
<keyword evidence="4" id="KW-1185">Reference proteome</keyword>
<dbReference type="SUPFAM" id="SSF55961">
    <property type="entry name" value="Bet v1-like"/>
    <property type="match status" value="1"/>
</dbReference>
<accession>A0A1I3ZTM0</accession>
<proteinExistence type="inferred from homology"/>
<name>A0A1I3ZTM0_9HYPH</name>
<protein>
    <submittedName>
        <fullName evidence="3">Uncharacterized conserved protein YndB, AHSA1/START domain</fullName>
    </submittedName>
</protein>
<evidence type="ECO:0000256" key="1">
    <source>
        <dbReference type="ARBA" id="ARBA00006817"/>
    </source>
</evidence>
<gene>
    <name evidence="3" type="ORF">SAMN04488518_105255</name>
</gene>
<evidence type="ECO:0000313" key="4">
    <source>
        <dbReference type="Proteomes" id="UP000199598"/>
    </source>
</evidence>
<dbReference type="Pfam" id="PF08327">
    <property type="entry name" value="AHSA1"/>
    <property type="match status" value="1"/>
</dbReference>
<dbReference type="Gene3D" id="3.30.530.20">
    <property type="match status" value="1"/>
</dbReference>